<protein>
    <submittedName>
        <fullName evidence="2">FhuF 2Fe-2S C-terminal domain-containing protein</fullName>
    </submittedName>
</protein>
<dbReference type="AlphaFoldDB" id="A0A1G6NCB0"/>
<dbReference type="STRING" id="1271860.SAMN05216174_103279"/>
<dbReference type="InterPro" id="IPR024726">
    <property type="entry name" value="FhuF_C"/>
</dbReference>
<reference evidence="3" key="1">
    <citation type="submission" date="2016-10" db="EMBL/GenBank/DDBJ databases">
        <authorList>
            <person name="Varghese N."/>
            <person name="Submissions S."/>
        </authorList>
    </citation>
    <scope>NUCLEOTIDE SEQUENCE [LARGE SCALE GENOMIC DNA]</scope>
    <source>
        <strain evidence="3">IBRC-M 10403</strain>
    </source>
</reference>
<accession>A0A1G6NCB0</accession>
<keyword evidence="3" id="KW-1185">Reference proteome</keyword>
<dbReference type="RefSeq" id="WP_091449547.1">
    <property type="nucleotide sequence ID" value="NZ_FMZZ01000003.1"/>
</dbReference>
<name>A0A1G6NCB0_9PSEU</name>
<dbReference type="Proteomes" id="UP000199501">
    <property type="component" value="Unassembled WGS sequence"/>
</dbReference>
<proteinExistence type="predicted"/>
<organism evidence="2 3">
    <name type="scientific">Actinokineospora iranica</name>
    <dbReference type="NCBI Taxonomy" id="1271860"/>
    <lineage>
        <taxon>Bacteria</taxon>
        <taxon>Bacillati</taxon>
        <taxon>Actinomycetota</taxon>
        <taxon>Actinomycetes</taxon>
        <taxon>Pseudonocardiales</taxon>
        <taxon>Pseudonocardiaceae</taxon>
        <taxon>Actinokineospora</taxon>
    </lineage>
</organism>
<dbReference type="GO" id="GO:0051537">
    <property type="term" value="F:2 iron, 2 sulfur cluster binding"/>
    <property type="evidence" value="ECO:0007669"/>
    <property type="project" value="InterPro"/>
</dbReference>
<sequence>MTDVRHVYRLLDARLPHHAGASTAGLAPTSVDALGDRRWLAAQIAAAGRLYRCGDQTVLGVLWWYSASSVLVAPTVESLLVTGFALDPARVRLYLHPDGRLLAARSDAVCPAPGPALRAVLSAAIDCVSELTGARGRALWAVAGDSLSNRVLWAGGSPADAVELAAAIGPMPVPRFVSVGGRNVVRRASCCLIYAATGAEKCVSCPRQPPAERMRRLRGL</sequence>
<evidence type="ECO:0000313" key="2">
    <source>
        <dbReference type="EMBL" id="SDC65037.1"/>
    </source>
</evidence>
<evidence type="ECO:0000313" key="3">
    <source>
        <dbReference type="Proteomes" id="UP000199501"/>
    </source>
</evidence>
<evidence type="ECO:0000259" key="1">
    <source>
        <dbReference type="Pfam" id="PF11575"/>
    </source>
</evidence>
<dbReference type="EMBL" id="FMZZ01000003">
    <property type="protein sequence ID" value="SDC65037.1"/>
    <property type="molecule type" value="Genomic_DNA"/>
</dbReference>
<dbReference type="Pfam" id="PF11575">
    <property type="entry name" value="FhuF_C"/>
    <property type="match status" value="1"/>
</dbReference>
<feature type="domain" description="Ferric siderophore reductase C-terminal" evidence="1">
    <location>
        <begin position="187"/>
        <end position="207"/>
    </location>
</feature>
<gene>
    <name evidence="2" type="ORF">SAMN05216174_103279</name>
</gene>
<dbReference type="OrthoDB" id="3290158at2"/>